<protein>
    <submittedName>
        <fullName evidence="1">Type II toxin-antitoxin system HicA family toxin</fullName>
    </submittedName>
</protein>
<gene>
    <name evidence="1" type="ORF">IWH25_00890</name>
</gene>
<dbReference type="Pfam" id="PF07927">
    <property type="entry name" value="HicA_toxin"/>
    <property type="match status" value="1"/>
</dbReference>
<reference evidence="1" key="1">
    <citation type="submission" date="2020-11" db="EMBL/GenBank/DDBJ databases">
        <title>Azospira restricta DSM 18626 genome sequence.</title>
        <authorList>
            <person name="Moe W.M."/>
        </authorList>
    </citation>
    <scope>NUCLEOTIDE SEQUENCE</scope>
    <source>
        <strain evidence="1">DSM 18626</strain>
    </source>
</reference>
<evidence type="ECO:0000313" key="2">
    <source>
        <dbReference type="Proteomes" id="UP000663444"/>
    </source>
</evidence>
<dbReference type="RefSeq" id="WP_203387479.1">
    <property type="nucleotide sequence ID" value="NZ_CP064781.1"/>
</dbReference>
<evidence type="ECO:0000313" key="1">
    <source>
        <dbReference type="EMBL" id="QRJ63949.1"/>
    </source>
</evidence>
<accession>A0A974Y3L7</accession>
<dbReference type="AlphaFoldDB" id="A0A974Y3L7"/>
<sequence length="96" mass="11004">MSHKHRNVLQAIYHDPVSSNIQWREIESLLAHLGATVEPAHGARFRILLNRREFFLHHPHHGNELSKQEVKHLRECLASAGVTLSSYDEQHARGEG</sequence>
<dbReference type="EMBL" id="CP064781">
    <property type="protein sequence ID" value="QRJ63949.1"/>
    <property type="molecule type" value="Genomic_DNA"/>
</dbReference>
<dbReference type="InterPro" id="IPR012933">
    <property type="entry name" value="HicA_mRNA_interferase"/>
</dbReference>
<organism evidence="1 2">
    <name type="scientific">Azospira restricta</name>
    <dbReference type="NCBI Taxonomy" id="404405"/>
    <lineage>
        <taxon>Bacteria</taxon>
        <taxon>Pseudomonadati</taxon>
        <taxon>Pseudomonadota</taxon>
        <taxon>Betaproteobacteria</taxon>
        <taxon>Rhodocyclales</taxon>
        <taxon>Rhodocyclaceae</taxon>
        <taxon>Azospira</taxon>
    </lineage>
</organism>
<name>A0A974Y3L7_9RHOO</name>
<keyword evidence="2" id="KW-1185">Reference proteome</keyword>
<proteinExistence type="predicted"/>
<dbReference type="GO" id="GO:0003729">
    <property type="term" value="F:mRNA binding"/>
    <property type="evidence" value="ECO:0007669"/>
    <property type="project" value="InterPro"/>
</dbReference>
<dbReference type="Proteomes" id="UP000663444">
    <property type="component" value="Chromosome"/>
</dbReference>
<dbReference type="KEGG" id="ares:IWH25_00890"/>